<dbReference type="AlphaFoldDB" id="A0AAW1X534"/>
<organism evidence="2 3">
    <name type="scientific">Rubus argutus</name>
    <name type="common">Southern blackberry</name>
    <dbReference type="NCBI Taxonomy" id="59490"/>
    <lineage>
        <taxon>Eukaryota</taxon>
        <taxon>Viridiplantae</taxon>
        <taxon>Streptophyta</taxon>
        <taxon>Embryophyta</taxon>
        <taxon>Tracheophyta</taxon>
        <taxon>Spermatophyta</taxon>
        <taxon>Magnoliopsida</taxon>
        <taxon>eudicotyledons</taxon>
        <taxon>Gunneridae</taxon>
        <taxon>Pentapetalae</taxon>
        <taxon>rosids</taxon>
        <taxon>fabids</taxon>
        <taxon>Rosales</taxon>
        <taxon>Rosaceae</taxon>
        <taxon>Rosoideae</taxon>
        <taxon>Rosoideae incertae sedis</taxon>
        <taxon>Rubus</taxon>
    </lineage>
</organism>
<feature type="region of interest" description="Disordered" evidence="1">
    <location>
        <begin position="65"/>
        <end position="104"/>
    </location>
</feature>
<evidence type="ECO:0000313" key="2">
    <source>
        <dbReference type="EMBL" id="KAK9932078.1"/>
    </source>
</evidence>
<sequence>MPRSRRSVHTSPAIAAISSVSLSPSPSSFATAKPTISSHTIDDASATVSSSTVFSLLSPDHRTAGVLRRCAPPPSFADYPRHRRSAKPKSDAPSSASHHHSSHCAALFRPNHSRRCDC</sequence>
<accession>A0AAW1X534</accession>
<gene>
    <name evidence="2" type="ORF">M0R45_019328</name>
</gene>
<evidence type="ECO:0000256" key="1">
    <source>
        <dbReference type="SAM" id="MobiDB-lite"/>
    </source>
</evidence>
<reference evidence="2 3" key="1">
    <citation type="journal article" date="2023" name="G3 (Bethesda)">
        <title>A chromosome-length genome assembly and annotation of blackberry (Rubus argutus, cv. 'Hillquist').</title>
        <authorList>
            <person name="Bruna T."/>
            <person name="Aryal R."/>
            <person name="Dudchenko O."/>
            <person name="Sargent D.J."/>
            <person name="Mead D."/>
            <person name="Buti M."/>
            <person name="Cavallini A."/>
            <person name="Hytonen T."/>
            <person name="Andres J."/>
            <person name="Pham M."/>
            <person name="Weisz D."/>
            <person name="Mascagni F."/>
            <person name="Usai G."/>
            <person name="Natali L."/>
            <person name="Bassil N."/>
            <person name="Fernandez G.E."/>
            <person name="Lomsadze A."/>
            <person name="Armour M."/>
            <person name="Olukolu B."/>
            <person name="Poorten T."/>
            <person name="Britton C."/>
            <person name="Davik J."/>
            <person name="Ashrafi H."/>
            <person name="Aiden E.L."/>
            <person name="Borodovsky M."/>
            <person name="Worthington M."/>
        </authorList>
    </citation>
    <scope>NUCLEOTIDE SEQUENCE [LARGE SCALE GENOMIC DNA]</scope>
    <source>
        <strain evidence="2">PI 553951</strain>
    </source>
</reference>
<dbReference type="Proteomes" id="UP001457282">
    <property type="component" value="Unassembled WGS sequence"/>
</dbReference>
<comment type="caution">
    <text evidence="2">The sequence shown here is derived from an EMBL/GenBank/DDBJ whole genome shotgun (WGS) entry which is preliminary data.</text>
</comment>
<keyword evidence="3" id="KW-1185">Reference proteome</keyword>
<name>A0AAW1X534_RUBAR</name>
<protein>
    <recommendedName>
        <fullName evidence="4">Secreted protein</fullName>
    </recommendedName>
</protein>
<dbReference type="EMBL" id="JBEDUW010000004">
    <property type="protein sequence ID" value="KAK9932078.1"/>
    <property type="molecule type" value="Genomic_DNA"/>
</dbReference>
<evidence type="ECO:0000313" key="3">
    <source>
        <dbReference type="Proteomes" id="UP001457282"/>
    </source>
</evidence>
<evidence type="ECO:0008006" key="4">
    <source>
        <dbReference type="Google" id="ProtNLM"/>
    </source>
</evidence>
<proteinExistence type="predicted"/>